<proteinExistence type="predicted"/>
<evidence type="ECO:0000313" key="3">
    <source>
        <dbReference type="Proteomes" id="UP000574067"/>
    </source>
</evidence>
<protein>
    <recommendedName>
        <fullName evidence="1">Transposase for insertion sequence element IS21-like C-terminal domain-containing protein</fullName>
    </recommendedName>
</protein>
<dbReference type="EMBL" id="JABBFW010000012">
    <property type="protein sequence ID" value="NML16735.1"/>
    <property type="molecule type" value="Genomic_DNA"/>
</dbReference>
<sequence>MKSTTARLRHRRFFGLCELNMGGRAAGRVAPAPRQEAALHPAPAFTALDETVLKALPLQPMVLAQFKPARVNIGYHVASEGRSYSVPHQHVGAAVELRITATTLEVLLRRQRIAAHARSARAGGFTTVAEHMPASHRAHRQWTPATLIGWGGRIGAATATVVRWQMEHRPHSEQGCRACLGLMRLAR</sequence>
<evidence type="ECO:0000259" key="1">
    <source>
        <dbReference type="Pfam" id="PF22483"/>
    </source>
</evidence>
<dbReference type="PANTHER" id="PTHR35004">
    <property type="entry name" value="TRANSPOSASE RV3428C-RELATED"/>
    <property type="match status" value="1"/>
</dbReference>
<reference evidence="2 3" key="1">
    <citation type="submission" date="2020-04" db="EMBL/GenBank/DDBJ databases">
        <title>Azohydromonas sp. isolated from soil.</title>
        <authorList>
            <person name="Dahal R.H."/>
        </authorList>
    </citation>
    <scope>NUCLEOTIDE SEQUENCE [LARGE SCALE GENOMIC DNA]</scope>
    <source>
        <strain evidence="2 3">G-1-1-14</strain>
    </source>
</reference>
<name>A0A848FD62_9BURK</name>
<accession>A0A848FD62</accession>
<organism evidence="2 3">
    <name type="scientific">Azohydromonas caseinilytica</name>
    <dbReference type="NCBI Taxonomy" id="2728836"/>
    <lineage>
        <taxon>Bacteria</taxon>
        <taxon>Pseudomonadati</taxon>
        <taxon>Pseudomonadota</taxon>
        <taxon>Betaproteobacteria</taxon>
        <taxon>Burkholderiales</taxon>
        <taxon>Sphaerotilaceae</taxon>
        <taxon>Azohydromonas</taxon>
    </lineage>
</organism>
<dbReference type="PANTHER" id="PTHR35004:SF8">
    <property type="entry name" value="TRANSPOSASE RV3428C-RELATED"/>
    <property type="match status" value="1"/>
</dbReference>
<dbReference type="InterPro" id="IPR054353">
    <property type="entry name" value="IstA-like_C"/>
</dbReference>
<dbReference type="Pfam" id="PF22483">
    <property type="entry name" value="Mu-transpos_C_2"/>
    <property type="match status" value="1"/>
</dbReference>
<dbReference type="AlphaFoldDB" id="A0A848FD62"/>
<gene>
    <name evidence="2" type="ORF">HHL10_17265</name>
</gene>
<dbReference type="Proteomes" id="UP000574067">
    <property type="component" value="Unassembled WGS sequence"/>
</dbReference>
<dbReference type="RefSeq" id="WP_169161637.1">
    <property type="nucleotide sequence ID" value="NZ_JABBFW010000012.1"/>
</dbReference>
<comment type="caution">
    <text evidence="2">The sequence shown here is derived from an EMBL/GenBank/DDBJ whole genome shotgun (WGS) entry which is preliminary data.</text>
</comment>
<evidence type="ECO:0000313" key="2">
    <source>
        <dbReference type="EMBL" id="NML16735.1"/>
    </source>
</evidence>
<keyword evidence="3" id="KW-1185">Reference proteome</keyword>
<feature type="domain" description="Transposase for insertion sequence element IS21-like C-terminal" evidence="1">
    <location>
        <begin position="56"/>
        <end position="126"/>
    </location>
</feature>